<protein>
    <submittedName>
        <fullName evidence="2">Uncharacterized protein</fullName>
    </submittedName>
</protein>
<evidence type="ECO:0000313" key="2">
    <source>
        <dbReference type="EMBL" id="KAK5603426.1"/>
    </source>
</evidence>
<evidence type="ECO:0000313" key="3">
    <source>
        <dbReference type="Proteomes" id="UP001311232"/>
    </source>
</evidence>
<reference evidence="2 3" key="1">
    <citation type="submission" date="2021-06" db="EMBL/GenBank/DDBJ databases">
        <authorList>
            <person name="Palmer J.M."/>
        </authorList>
    </citation>
    <scope>NUCLEOTIDE SEQUENCE [LARGE SCALE GENOMIC DNA]</scope>
    <source>
        <strain evidence="2 3">MEX-2019</strain>
        <tissue evidence="2">Muscle</tissue>
    </source>
</reference>
<comment type="caution">
    <text evidence="2">The sequence shown here is derived from an EMBL/GenBank/DDBJ whole genome shotgun (WGS) entry which is preliminary data.</text>
</comment>
<feature type="region of interest" description="Disordered" evidence="1">
    <location>
        <begin position="368"/>
        <end position="557"/>
    </location>
</feature>
<name>A0AAV9R3B4_9TELE</name>
<organism evidence="2 3">
    <name type="scientific">Crenichthys baileyi</name>
    <name type="common">White River springfish</name>
    <dbReference type="NCBI Taxonomy" id="28760"/>
    <lineage>
        <taxon>Eukaryota</taxon>
        <taxon>Metazoa</taxon>
        <taxon>Chordata</taxon>
        <taxon>Craniata</taxon>
        <taxon>Vertebrata</taxon>
        <taxon>Euteleostomi</taxon>
        <taxon>Actinopterygii</taxon>
        <taxon>Neopterygii</taxon>
        <taxon>Teleostei</taxon>
        <taxon>Neoteleostei</taxon>
        <taxon>Acanthomorphata</taxon>
        <taxon>Ovalentaria</taxon>
        <taxon>Atherinomorphae</taxon>
        <taxon>Cyprinodontiformes</taxon>
        <taxon>Goodeidae</taxon>
        <taxon>Crenichthys</taxon>
    </lineage>
</organism>
<evidence type="ECO:0000256" key="1">
    <source>
        <dbReference type="SAM" id="MobiDB-lite"/>
    </source>
</evidence>
<proteinExistence type="predicted"/>
<feature type="compositionally biased region" description="Polar residues" evidence="1">
    <location>
        <begin position="239"/>
        <end position="259"/>
    </location>
</feature>
<gene>
    <name evidence="2" type="ORF">CRENBAI_007950</name>
</gene>
<feature type="compositionally biased region" description="Low complexity" evidence="1">
    <location>
        <begin position="459"/>
        <end position="509"/>
    </location>
</feature>
<dbReference type="EMBL" id="JAHHUM010002471">
    <property type="protein sequence ID" value="KAK5603426.1"/>
    <property type="molecule type" value="Genomic_DNA"/>
</dbReference>
<feature type="region of interest" description="Disordered" evidence="1">
    <location>
        <begin position="68"/>
        <end position="107"/>
    </location>
</feature>
<dbReference type="AlphaFoldDB" id="A0AAV9R3B4"/>
<feature type="region of interest" description="Disordered" evidence="1">
    <location>
        <begin position="588"/>
        <end position="615"/>
    </location>
</feature>
<sequence length="652" mass="67799">MLPACLHSGVLCYTNPDRMFLPNLDLTDGRQESVRDHWVQQQMKEAMRHLPTDLEVLPSPLLLMEREAVQRSSPPAPLVAHPDLAEKPTSSSRRKKRRRGAPSCFSASEKVGPMPVDVWAAAINPVSSSATALSAWLASPLPKPSSHSPAQDSVAKPDELEECLRFYARQIKSFRRASLLYSSPELTAKDREMEEDYRTAVRQFYCRPPPSSPCFQSCAAAEQPTPGLQSPAAAEQPMPSLQSLSPGLQGATTEQSTTGLDSSAVAIPSLPQPPPHAAEDVKRGMPRLKSSGVPATPQLKSSGVPATVIGDPSDASALAQATEGLADASAPAQATEGLGDPLAPAPGLKAFQGFSERLVLVLVPEPCDEGFEDELPSEPVPKPFKDEPPPDSVPEWSEEKLVLILASEPRDEGFEEETPPDPVSERFKEQLVLVLASKGSPGSVPVSEGPVRAASASEGPASSVPVSEGSPGSASASEGSPGSASASEGSPGSASASEGSPGSASASEGLPGTVRPKPDSKPDSNPPEFHRVSGGSSTLRGRPPDLPSRGSSTLLPPDAAKVSTSLLASLSSLSPAAKVSTSLLASLSSPLSPAAKVSTSLPVSRSSSSPSSPLLVCTSSPTLPADLVLQHWPVRGDVLVDRLTFVPIGATS</sequence>
<feature type="region of interest" description="Disordered" evidence="1">
    <location>
        <begin position="217"/>
        <end position="259"/>
    </location>
</feature>
<feature type="region of interest" description="Disordered" evidence="1">
    <location>
        <begin position="286"/>
        <end position="347"/>
    </location>
</feature>
<keyword evidence="3" id="KW-1185">Reference proteome</keyword>
<dbReference type="Proteomes" id="UP001311232">
    <property type="component" value="Unassembled WGS sequence"/>
</dbReference>
<accession>A0AAV9R3B4</accession>